<proteinExistence type="predicted"/>
<dbReference type="PROSITE" id="PS51464">
    <property type="entry name" value="SIS"/>
    <property type="match status" value="1"/>
</dbReference>
<evidence type="ECO:0000259" key="1">
    <source>
        <dbReference type="PROSITE" id="PS51464"/>
    </source>
</evidence>
<dbReference type="Proteomes" id="UP000231990">
    <property type="component" value="Unassembled WGS sequence"/>
</dbReference>
<reference evidence="4 5" key="1">
    <citation type="submission" date="2017-07" db="EMBL/GenBank/DDBJ databases">
        <title>Leptospira spp. isolated from tropical soils.</title>
        <authorList>
            <person name="Thibeaux R."/>
            <person name="Iraola G."/>
            <person name="Ferres I."/>
            <person name="Bierque E."/>
            <person name="Girault D."/>
            <person name="Soupe-Gilbert M.-E."/>
            <person name="Picardeau M."/>
            <person name="Goarant C."/>
        </authorList>
    </citation>
    <scope>NUCLEOTIDE SEQUENCE [LARGE SCALE GENOMIC DNA]</scope>
    <source>
        <strain evidence="3 5">FH1-B-B1</strain>
        <strain evidence="2 4">FH1-B-C1</strain>
    </source>
</reference>
<dbReference type="InterPro" id="IPR046348">
    <property type="entry name" value="SIS_dom_sf"/>
</dbReference>
<dbReference type="PANTHER" id="PTHR30390">
    <property type="entry name" value="SEDOHEPTULOSE 7-PHOSPHATE ISOMERASE / DNAA INITIATOR-ASSOCIATING FACTOR FOR REPLICATION INITIATION"/>
    <property type="match status" value="1"/>
</dbReference>
<dbReference type="EMBL" id="NPDZ01000007">
    <property type="protein sequence ID" value="PJZ72833.1"/>
    <property type="molecule type" value="Genomic_DNA"/>
</dbReference>
<protein>
    <submittedName>
        <fullName evidence="3">Phosphoheptose isomerase</fullName>
    </submittedName>
</protein>
<dbReference type="InterPro" id="IPR050099">
    <property type="entry name" value="SIS_GmhA/DiaA_subfam"/>
</dbReference>
<sequence length="193" mass="20460">MNTHQEIVNTIQASIDVKKAILSETQILEQIETLANSCILSLKKGGKVIFAGNGGSFADSQHLSAELVSRLQFDRGPLASIALGTNSSSMSAIANDYGYDKVFARELDSIANAQDVFIPISTSGNSPNIIAAIGVGLTKGLNVIGFTGQSGGKMADLCTCIKVPSNRTERIQESHIMIGHIVCALVETGYFKQ</sequence>
<dbReference type="CDD" id="cd05006">
    <property type="entry name" value="SIS_GmhA"/>
    <property type="match status" value="1"/>
</dbReference>
<dbReference type="GO" id="GO:1901135">
    <property type="term" value="P:carbohydrate derivative metabolic process"/>
    <property type="evidence" value="ECO:0007669"/>
    <property type="project" value="InterPro"/>
</dbReference>
<dbReference type="InterPro" id="IPR035461">
    <property type="entry name" value="GmhA/DiaA"/>
</dbReference>
<dbReference type="PANTHER" id="PTHR30390:SF6">
    <property type="entry name" value="DNAA INITIATOR-ASSOCIATING PROTEIN DIAA"/>
    <property type="match status" value="1"/>
</dbReference>
<dbReference type="SUPFAM" id="SSF53697">
    <property type="entry name" value="SIS domain"/>
    <property type="match status" value="1"/>
</dbReference>
<evidence type="ECO:0000313" key="3">
    <source>
        <dbReference type="EMBL" id="PJZ72833.1"/>
    </source>
</evidence>
<dbReference type="Pfam" id="PF13580">
    <property type="entry name" value="SIS_2"/>
    <property type="match status" value="1"/>
</dbReference>
<accession>A0A2M9ZLL2</accession>
<dbReference type="OrthoDB" id="9781311at2"/>
<keyword evidence="3" id="KW-0413">Isomerase</keyword>
<comment type="caution">
    <text evidence="3">The sequence shown here is derived from an EMBL/GenBank/DDBJ whole genome shotgun (WGS) entry which is preliminary data.</text>
</comment>
<dbReference type="Proteomes" id="UP000231962">
    <property type="component" value="Unassembled WGS sequence"/>
</dbReference>
<organism evidence="3 5">
    <name type="scientific">Leptospira perolatii</name>
    <dbReference type="NCBI Taxonomy" id="2023191"/>
    <lineage>
        <taxon>Bacteria</taxon>
        <taxon>Pseudomonadati</taxon>
        <taxon>Spirochaetota</taxon>
        <taxon>Spirochaetia</taxon>
        <taxon>Leptospirales</taxon>
        <taxon>Leptospiraceae</taxon>
        <taxon>Leptospira</taxon>
    </lineage>
</organism>
<dbReference type="RefSeq" id="WP_100713245.1">
    <property type="nucleotide sequence ID" value="NZ_NPDY01000004.1"/>
</dbReference>
<dbReference type="InterPro" id="IPR001347">
    <property type="entry name" value="SIS_dom"/>
</dbReference>
<dbReference type="EMBL" id="NPDY01000004">
    <property type="protein sequence ID" value="PJZ70283.1"/>
    <property type="molecule type" value="Genomic_DNA"/>
</dbReference>
<name>A0A2M9ZLL2_9LEPT</name>
<gene>
    <name evidence="2" type="ORF">CH360_06690</name>
    <name evidence="3" type="ORF">CH373_12280</name>
</gene>
<dbReference type="Gene3D" id="3.40.50.10490">
    <property type="entry name" value="Glucose-6-phosphate isomerase like protein, domain 1"/>
    <property type="match status" value="1"/>
</dbReference>
<dbReference type="GO" id="GO:0097367">
    <property type="term" value="F:carbohydrate derivative binding"/>
    <property type="evidence" value="ECO:0007669"/>
    <property type="project" value="InterPro"/>
</dbReference>
<dbReference type="AlphaFoldDB" id="A0A2M9ZLL2"/>
<dbReference type="GO" id="GO:0016853">
    <property type="term" value="F:isomerase activity"/>
    <property type="evidence" value="ECO:0007669"/>
    <property type="project" value="UniProtKB-KW"/>
</dbReference>
<evidence type="ECO:0000313" key="2">
    <source>
        <dbReference type="EMBL" id="PJZ70283.1"/>
    </source>
</evidence>
<keyword evidence="4" id="KW-1185">Reference proteome</keyword>
<evidence type="ECO:0000313" key="4">
    <source>
        <dbReference type="Proteomes" id="UP000231962"/>
    </source>
</evidence>
<feature type="domain" description="SIS" evidence="1">
    <location>
        <begin position="38"/>
        <end position="193"/>
    </location>
</feature>
<evidence type="ECO:0000313" key="5">
    <source>
        <dbReference type="Proteomes" id="UP000231990"/>
    </source>
</evidence>